<dbReference type="RefSeq" id="WP_099472115.1">
    <property type="nucleotide sequence ID" value="NZ_CP041025.1"/>
</dbReference>
<feature type="transmembrane region" description="Helical" evidence="1">
    <location>
        <begin position="93"/>
        <end position="112"/>
    </location>
</feature>
<feature type="transmembrane region" description="Helical" evidence="1">
    <location>
        <begin position="179"/>
        <end position="197"/>
    </location>
</feature>
<keyword evidence="1" id="KW-0472">Membrane</keyword>
<dbReference type="AlphaFoldDB" id="A0A2G4YSI8"/>
<keyword evidence="3" id="KW-1185">Reference proteome</keyword>
<name>A0A2G4YSI8_9PROT</name>
<proteinExistence type="predicted"/>
<feature type="transmembrane region" description="Helical" evidence="1">
    <location>
        <begin position="138"/>
        <end position="159"/>
    </location>
</feature>
<protein>
    <submittedName>
        <fullName evidence="2">Uncharacterized protein</fullName>
    </submittedName>
</protein>
<keyword evidence="1" id="KW-0812">Transmembrane</keyword>
<reference evidence="2 3" key="1">
    <citation type="submission" date="2017-10" db="EMBL/GenBank/DDBJ databases">
        <title>Frigbacter circumglobatus gen. nov. sp. nov., isolated from sediment cultured in situ.</title>
        <authorList>
            <person name="Zhao Z."/>
        </authorList>
    </citation>
    <scope>NUCLEOTIDE SEQUENCE [LARGE SCALE GENOMIC DNA]</scope>
    <source>
        <strain evidence="2 3">ZYL</strain>
    </source>
</reference>
<accession>A0A2G4YSI8</accession>
<feature type="transmembrane region" description="Helical" evidence="1">
    <location>
        <begin position="63"/>
        <end position="81"/>
    </location>
</feature>
<evidence type="ECO:0000313" key="2">
    <source>
        <dbReference type="EMBL" id="PHZ85227.1"/>
    </source>
</evidence>
<evidence type="ECO:0000256" key="1">
    <source>
        <dbReference type="SAM" id="Phobius"/>
    </source>
</evidence>
<dbReference type="InParanoid" id="A0A2G4YSI8"/>
<feature type="transmembrane region" description="Helical" evidence="1">
    <location>
        <begin position="250"/>
        <end position="268"/>
    </location>
</feature>
<organism evidence="2 3">
    <name type="scientific">Paremcibacter congregatus</name>
    <dbReference type="NCBI Taxonomy" id="2043170"/>
    <lineage>
        <taxon>Bacteria</taxon>
        <taxon>Pseudomonadati</taxon>
        <taxon>Pseudomonadota</taxon>
        <taxon>Alphaproteobacteria</taxon>
        <taxon>Emcibacterales</taxon>
        <taxon>Emcibacteraceae</taxon>
        <taxon>Paremcibacter</taxon>
    </lineage>
</organism>
<dbReference type="OrthoDB" id="6322391at2"/>
<comment type="caution">
    <text evidence="2">The sequence shown here is derived from an EMBL/GenBank/DDBJ whole genome shotgun (WGS) entry which is preliminary data.</text>
</comment>
<dbReference type="EMBL" id="PDEM01000016">
    <property type="protein sequence ID" value="PHZ85227.1"/>
    <property type="molecule type" value="Genomic_DNA"/>
</dbReference>
<evidence type="ECO:0000313" key="3">
    <source>
        <dbReference type="Proteomes" id="UP000229730"/>
    </source>
</evidence>
<feature type="transmembrane region" description="Helical" evidence="1">
    <location>
        <begin position="217"/>
        <end position="235"/>
    </location>
</feature>
<sequence>MTLTILFYLIFISQIFLLSYYFPKKIIGRIKYVYAKYPPADYPKLYPGNAATKAPGHMTLYRGLNTAALLVGILLLIWGLATGYRPEGHGEETIVTLYAAVQFSSLILLSIWEFRNFKKMRQLNSSTTRTADLQPRRLFDFLSPGWFILAASLIFLTIAFDFAITDFAESGISDFFSKIAGPIFVNIYFLVFGRWFIYGRKLNPHQTAEDRRREITITVKSMVFTSIMISLFFIADEAVKTYDMAHLQPILWSIYFQLIGALSFGVILHSDLVKNMDFSVYKGDATPT</sequence>
<gene>
    <name evidence="2" type="ORF">CRD36_07405</name>
</gene>
<dbReference type="Proteomes" id="UP000229730">
    <property type="component" value="Unassembled WGS sequence"/>
</dbReference>
<feature type="transmembrane region" description="Helical" evidence="1">
    <location>
        <begin position="6"/>
        <end position="22"/>
    </location>
</feature>
<keyword evidence="1" id="KW-1133">Transmembrane helix</keyword>